<protein>
    <recommendedName>
        <fullName evidence="1">DUF374 domain-containing protein</fullName>
    </recommendedName>
</protein>
<dbReference type="STRING" id="1121455.SAMN02745728_01338"/>
<dbReference type="Pfam" id="PF04028">
    <property type="entry name" value="DUF374"/>
    <property type="match status" value="1"/>
</dbReference>
<evidence type="ECO:0000313" key="3">
    <source>
        <dbReference type="Proteomes" id="UP000186469"/>
    </source>
</evidence>
<organism evidence="2 3">
    <name type="scientific">Desulfovibrio litoralis DSM 11393</name>
    <dbReference type="NCBI Taxonomy" id="1121455"/>
    <lineage>
        <taxon>Bacteria</taxon>
        <taxon>Pseudomonadati</taxon>
        <taxon>Thermodesulfobacteriota</taxon>
        <taxon>Desulfovibrionia</taxon>
        <taxon>Desulfovibrionales</taxon>
        <taxon>Desulfovibrionaceae</taxon>
        <taxon>Desulfovibrio</taxon>
    </lineage>
</organism>
<feature type="domain" description="DUF374" evidence="1">
    <location>
        <begin position="62"/>
        <end position="126"/>
    </location>
</feature>
<name>A0A1M7SXG7_9BACT</name>
<dbReference type="RefSeq" id="WP_178139327.1">
    <property type="nucleotide sequence ID" value="NZ_FRDI01000005.1"/>
</dbReference>
<dbReference type="InterPro" id="IPR007172">
    <property type="entry name" value="DUF374"/>
</dbReference>
<proteinExistence type="predicted"/>
<dbReference type="Proteomes" id="UP000186469">
    <property type="component" value="Unassembled WGS sequence"/>
</dbReference>
<accession>A0A1M7SXG7</accession>
<dbReference type="EMBL" id="FRDI01000005">
    <property type="protein sequence ID" value="SHN63088.1"/>
    <property type="molecule type" value="Genomic_DNA"/>
</dbReference>
<gene>
    <name evidence="2" type="ORF">SAMN02745728_01338</name>
</gene>
<reference evidence="2 3" key="1">
    <citation type="submission" date="2016-12" db="EMBL/GenBank/DDBJ databases">
        <authorList>
            <person name="Song W.-J."/>
            <person name="Kurnit D.M."/>
        </authorList>
    </citation>
    <scope>NUCLEOTIDE SEQUENCE [LARGE SCALE GENOMIC DNA]</scope>
    <source>
        <strain evidence="2 3">DSM 11393</strain>
    </source>
</reference>
<evidence type="ECO:0000313" key="2">
    <source>
        <dbReference type="EMBL" id="SHN63088.1"/>
    </source>
</evidence>
<evidence type="ECO:0000259" key="1">
    <source>
        <dbReference type="Pfam" id="PF04028"/>
    </source>
</evidence>
<keyword evidence="3" id="KW-1185">Reference proteome</keyword>
<dbReference type="AlphaFoldDB" id="A0A1M7SXG7"/>
<sequence>MPNFLANVISLFYKIWCKTIRFQYHGIEHVENLVKNNQTFILAGWHSEIFSTLYAKEMVENIKLVAIVSPSKDGEILSLVLNKLGFRVSSGSSSRGGLKALIQTSKFIKNEGFSACISVDGPRGPRYEVKEGVFFLAHKLNIPIIPLKAVMTKGKIFNSWDKFELPYPFTKVNIYLNTPYYIQETELTSEILKKESNKLKVILEESCNK</sequence>